<feature type="compositionally biased region" description="Basic and acidic residues" evidence="1">
    <location>
        <begin position="60"/>
        <end position="72"/>
    </location>
</feature>
<dbReference type="Proteomes" id="UP000762676">
    <property type="component" value="Unassembled WGS sequence"/>
</dbReference>
<feature type="region of interest" description="Disordered" evidence="1">
    <location>
        <begin position="18"/>
        <end position="177"/>
    </location>
</feature>
<feature type="compositionally biased region" description="Low complexity" evidence="1">
    <location>
        <begin position="46"/>
        <end position="55"/>
    </location>
</feature>
<comment type="caution">
    <text evidence="2">The sequence shown here is derived from an EMBL/GenBank/DDBJ whole genome shotgun (WGS) entry which is preliminary data.</text>
</comment>
<reference evidence="2 3" key="1">
    <citation type="journal article" date="2021" name="Elife">
        <title>Chloroplast acquisition without the gene transfer in kleptoplastic sea slugs, Plakobranchus ocellatus.</title>
        <authorList>
            <person name="Maeda T."/>
            <person name="Takahashi S."/>
            <person name="Yoshida T."/>
            <person name="Shimamura S."/>
            <person name="Takaki Y."/>
            <person name="Nagai Y."/>
            <person name="Toyoda A."/>
            <person name="Suzuki Y."/>
            <person name="Arimoto A."/>
            <person name="Ishii H."/>
            <person name="Satoh N."/>
            <person name="Nishiyama T."/>
            <person name="Hasebe M."/>
            <person name="Maruyama T."/>
            <person name="Minagawa J."/>
            <person name="Obokata J."/>
            <person name="Shigenobu S."/>
        </authorList>
    </citation>
    <scope>NUCLEOTIDE SEQUENCE [LARGE SCALE GENOMIC DNA]</scope>
</reference>
<gene>
    <name evidence="2" type="ORF">ElyMa_000464400</name>
</gene>
<sequence length="203" mass="22248">MFNDVSRLHRILRTSPKLTRSARVSSLNASDPGPAAIAGSDHHHQQQQQQQQQQQNFTEDSTHHGHRRDESHLLSNCASPAHSGSTNSSPTHSGHARTSPVHFGSSSHSSSAAARSPQRARKTAPPLRNSKYVHSVLYGTSPVSDDVETAANGRQLQQKDRPSKKQQPQQARPKMQLDPRVLMESSSQHAPPLIYVESCLLGV</sequence>
<accession>A0AAV4FR03</accession>
<name>A0AAV4FR03_9GAST</name>
<feature type="compositionally biased region" description="Polar residues" evidence="1">
    <location>
        <begin position="73"/>
        <end position="92"/>
    </location>
</feature>
<feature type="compositionally biased region" description="Polar residues" evidence="1">
    <location>
        <begin position="18"/>
        <end position="29"/>
    </location>
</feature>
<evidence type="ECO:0000313" key="3">
    <source>
        <dbReference type="Proteomes" id="UP000762676"/>
    </source>
</evidence>
<evidence type="ECO:0000256" key="1">
    <source>
        <dbReference type="SAM" id="MobiDB-lite"/>
    </source>
</evidence>
<dbReference type="AlphaFoldDB" id="A0AAV4FR03"/>
<keyword evidence="3" id="KW-1185">Reference proteome</keyword>
<feature type="compositionally biased region" description="Low complexity" evidence="1">
    <location>
        <begin position="105"/>
        <end position="117"/>
    </location>
</feature>
<organism evidence="2 3">
    <name type="scientific">Elysia marginata</name>
    <dbReference type="NCBI Taxonomy" id="1093978"/>
    <lineage>
        <taxon>Eukaryota</taxon>
        <taxon>Metazoa</taxon>
        <taxon>Spiralia</taxon>
        <taxon>Lophotrochozoa</taxon>
        <taxon>Mollusca</taxon>
        <taxon>Gastropoda</taxon>
        <taxon>Heterobranchia</taxon>
        <taxon>Euthyneura</taxon>
        <taxon>Panpulmonata</taxon>
        <taxon>Sacoglossa</taxon>
        <taxon>Placobranchoidea</taxon>
        <taxon>Plakobranchidae</taxon>
        <taxon>Elysia</taxon>
    </lineage>
</organism>
<evidence type="ECO:0000313" key="2">
    <source>
        <dbReference type="EMBL" id="GFR75763.1"/>
    </source>
</evidence>
<dbReference type="EMBL" id="BMAT01000906">
    <property type="protein sequence ID" value="GFR75763.1"/>
    <property type="molecule type" value="Genomic_DNA"/>
</dbReference>
<proteinExistence type="predicted"/>
<protein>
    <submittedName>
        <fullName evidence="2">Uncharacterized protein</fullName>
    </submittedName>
</protein>